<dbReference type="Proteomes" id="UP000181901">
    <property type="component" value="Unassembled WGS sequence"/>
</dbReference>
<protein>
    <recommendedName>
        <fullName evidence="3">STAS/SEC14 domain-containing protein</fullName>
    </recommendedName>
</protein>
<dbReference type="AlphaFoldDB" id="A0A1J5N5M7"/>
<proteinExistence type="predicted"/>
<organism evidence="1 2">
    <name type="scientific">Pseudodesulfovibrio hydrargyri</name>
    <dbReference type="NCBI Taxonomy" id="2125990"/>
    <lineage>
        <taxon>Bacteria</taxon>
        <taxon>Pseudomonadati</taxon>
        <taxon>Thermodesulfobacteriota</taxon>
        <taxon>Desulfovibrionia</taxon>
        <taxon>Desulfovibrionales</taxon>
        <taxon>Desulfovibrionaceae</taxon>
    </lineage>
</organism>
<accession>A0A1J5N5M7</accession>
<evidence type="ECO:0008006" key="3">
    <source>
        <dbReference type="Google" id="ProtNLM"/>
    </source>
</evidence>
<sequence length="124" mass="14106">MAVKVSITPNADHLLVKVAGEVRTVEDVVSYTTVFRPEAVRLGLRRVLLDYVDARFSLDYYDLREVAEIGVRKDFPQLGLRIAVVCRTEDLDRHRLFETIAANRSIVYRVFTAPDKALAWLLAS</sequence>
<gene>
    <name evidence="1" type="ORF">BerOc1_02866</name>
</gene>
<comment type="caution">
    <text evidence="1">The sequence shown here is derived from an EMBL/GenBank/DDBJ whole genome shotgun (WGS) entry which is preliminary data.</text>
</comment>
<evidence type="ECO:0000313" key="1">
    <source>
        <dbReference type="EMBL" id="OIQ50923.1"/>
    </source>
</evidence>
<dbReference type="EMBL" id="LKAQ01000004">
    <property type="protein sequence ID" value="OIQ50923.1"/>
    <property type="molecule type" value="Genomic_DNA"/>
</dbReference>
<evidence type="ECO:0000313" key="2">
    <source>
        <dbReference type="Proteomes" id="UP000181901"/>
    </source>
</evidence>
<keyword evidence="2" id="KW-1185">Reference proteome</keyword>
<dbReference type="OrthoDB" id="5465025at2"/>
<dbReference type="RefSeq" id="WP_071546316.1">
    <property type="nucleotide sequence ID" value="NZ_LKAQ01000004.1"/>
</dbReference>
<reference evidence="1 2" key="1">
    <citation type="submission" date="2015-09" db="EMBL/GenBank/DDBJ databases">
        <title>Genome of Desulfovibrio dechloracetivorans BerOc1, a mercury methylating strain isolated from highly hydrocarbons and metals contaminated coastal sediments.</title>
        <authorList>
            <person name="Goni Urriza M."/>
            <person name="Gassie C."/>
            <person name="Bouchez O."/>
            <person name="Klopp C."/>
            <person name="Ranchou-Peyruse A."/>
            <person name="Remy G."/>
        </authorList>
    </citation>
    <scope>NUCLEOTIDE SEQUENCE [LARGE SCALE GENOMIC DNA]</scope>
    <source>
        <strain evidence="1 2">BerOc1</strain>
    </source>
</reference>
<name>A0A1J5N5M7_9BACT</name>